<protein>
    <submittedName>
        <fullName evidence="9">ABC transporter ATP-binding protein</fullName>
    </submittedName>
</protein>
<keyword evidence="4" id="KW-1003">Cell membrane</keyword>
<feature type="region of interest" description="Disordered" evidence="7">
    <location>
        <begin position="245"/>
        <end position="292"/>
    </location>
</feature>
<evidence type="ECO:0000313" key="9">
    <source>
        <dbReference type="EMBL" id="QBQ39254.1"/>
    </source>
</evidence>
<evidence type="ECO:0000256" key="1">
    <source>
        <dbReference type="ARBA" id="ARBA00005417"/>
    </source>
</evidence>
<gene>
    <name evidence="9" type="ORF">E1742_03400</name>
</gene>
<dbReference type="PROSITE" id="PS50893">
    <property type="entry name" value="ABC_TRANSPORTER_2"/>
    <property type="match status" value="1"/>
</dbReference>
<dbReference type="PANTHER" id="PTHR42711">
    <property type="entry name" value="ABC TRANSPORTER ATP-BINDING PROTEIN"/>
    <property type="match status" value="1"/>
</dbReference>
<proteinExistence type="inferred from homology"/>
<reference evidence="9 10" key="1">
    <citation type="submission" date="2019-03" db="EMBL/GenBank/DDBJ databases">
        <title>Draft Genome Sequences of Six Type Strains of the Genus Massilia.</title>
        <authorList>
            <person name="Miess H."/>
            <person name="Frediansyhah A."/>
            <person name="Gross H."/>
        </authorList>
    </citation>
    <scope>NUCLEOTIDE SEQUENCE [LARGE SCALE GENOMIC DNA]</scope>
    <source>
        <strain evidence="9 10">DSM 17505</strain>
    </source>
</reference>
<evidence type="ECO:0000256" key="5">
    <source>
        <dbReference type="ARBA" id="ARBA00022741"/>
    </source>
</evidence>
<evidence type="ECO:0000256" key="2">
    <source>
        <dbReference type="ARBA" id="ARBA00022448"/>
    </source>
</evidence>
<feature type="compositionally biased region" description="Basic residues" evidence="7">
    <location>
        <begin position="176"/>
        <end position="187"/>
    </location>
</feature>
<evidence type="ECO:0000313" key="10">
    <source>
        <dbReference type="Proteomes" id="UP000294359"/>
    </source>
</evidence>
<feature type="region of interest" description="Disordered" evidence="7">
    <location>
        <begin position="176"/>
        <end position="210"/>
    </location>
</feature>
<dbReference type="Pfam" id="PF00005">
    <property type="entry name" value="ABC_tran"/>
    <property type="match status" value="1"/>
</dbReference>
<sequence length="585" mass="62858">MRDSRTSFISTSPGGASAIMSRRPRTSASMRWDLPAIYTTPRRWRCCRRSWRRIPAAARGSRRPGCWSMSPAHRPCRPPARQECCAIRWRWRCGRRRRTEQDNEPVILCLAACRGAQEEPASDVALSAATVVRRADTAWPVRRHRAGPGACAVRRPVRGRRQPGAGGLVRLLGGRRRRHRPCTRRAGGRYQGRPAGTRLSQPLPGGGAAAGTRALRFRRGCAGLFRHAGRAGGLVRSRPAAGRVRRAGPCAAGAGTGRHWPGDGRHRHPVQARGRGRAAGPAGAGRADRARRFHHSQRYHAALSAGVGHRDVRPFAVRHAIVRDGPDGCRRVVTCHSRDRHGSAGAVHPPRARHRFAGALLMGGRMTYPLHLSRVCKAFGRSNSVVENLTLTVADGACTALMGANGSGKTTLLRLACGLVSPDSGTVRLFGRDPTADGAARARLAAVFDGARALHGRLTPAENAVYFARVKGCDGTAALQRFGALARRFRIGQIENVPVRRLSRGTQQKFALAAALATGADVWLFDEPTLGLDAAALDILCAIVRGHTAAGGAVLMTTHDEAFAHRLGGIVRLTGAPAAPLRLQL</sequence>
<name>A0ABX5SFQ9_9BURK</name>
<keyword evidence="6 9" id="KW-0067">ATP-binding</keyword>
<dbReference type="GO" id="GO:0005524">
    <property type="term" value="F:ATP binding"/>
    <property type="evidence" value="ECO:0007669"/>
    <property type="project" value="UniProtKB-KW"/>
</dbReference>
<feature type="compositionally biased region" description="Polar residues" evidence="7">
    <location>
        <begin position="1"/>
        <end position="14"/>
    </location>
</feature>
<feature type="domain" description="ABC transporter" evidence="8">
    <location>
        <begin position="370"/>
        <end position="585"/>
    </location>
</feature>
<dbReference type="SMART" id="SM00382">
    <property type="entry name" value="AAA"/>
    <property type="match status" value="1"/>
</dbReference>
<dbReference type="SUPFAM" id="SSF52540">
    <property type="entry name" value="P-loop containing nucleoside triphosphate hydrolases"/>
    <property type="match status" value="1"/>
</dbReference>
<dbReference type="EMBL" id="CP038026">
    <property type="protein sequence ID" value="QBQ39254.1"/>
    <property type="molecule type" value="Genomic_DNA"/>
</dbReference>
<evidence type="ECO:0000256" key="7">
    <source>
        <dbReference type="SAM" id="MobiDB-lite"/>
    </source>
</evidence>
<evidence type="ECO:0000256" key="6">
    <source>
        <dbReference type="ARBA" id="ARBA00022840"/>
    </source>
</evidence>
<keyword evidence="2" id="KW-0813">Transport</keyword>
<dbReference type="InterPro" id="IPR027417">
    <property type="entry name" value="P-loop_NTPase"/>
</dbReference>
<keyword evidence="4" id="KW-0472">Membrane</keyword>
<organism evidence="9 10">
    <name type="scientific">Pseudoduganella plicata</name>
    <dbReference type="NCBI Taxonomy" id="321984"/>
    <lineage>
        <taxon>Bacteria</taxon>
        <taxon>Pseudomonadati</taxon>
        <taxon>Pseudomonadota</taxon>
        <taxon>Betaproteobacteria</taxon>
        <taxon>Burkholderiales</taxon>
        <taxon>Oxalobacteraceae</taxon>
        <taxon>Telluria group</taxon>
        <taxon>Pseudoduganella</taxon>
    </lineage>
</organism>
<feature type="region of interest" description="Disordered" evidence="7">
    <location>
        <begin position="1"/>
        <end position="25"/>
    </location>
</feature>
<dbReference type="Gene3D" id="3.40.50.300">
    <property type="entry name" value="P-loop containing nucleotide triphosphate hydrolases"/>
    <property type="match status" value="1"/>
</dbReference>
<dbReference type="PANTHER" id="PTHR42711:SF5">
    <property type="entry name" value="ABC TRANSPORTER ATP-BINDING PROTEIN NATA"/>
    <property type="match status" value="1"/>
</dbReference>
<feature type="compositionally biased region" description="Basic residues" evidence="7">
    <location>
        <begin position="265"/>
        <end position="276"/>
    </location>
</feature>
<accession>A0ABX5SFQ9</accession>
<dbReference type="InterPro" id="IPR050763">
    <property type="entry name" value="ABC_transporter_ATP-binding"/>
</dbReference>
<evidence type="ECO:0000259" key="8">
    <source>
        <dbReference type="PROSITE" id="PS50893"/>
    </source>
</evidence>
<evidence type="ECO:0000256" key="3">
    <source>
        <dbReference type="ARBA" id="ARBA00022458"/>
    </source>
</evidence>
<dbReference type="InterPro" id="IPR003439">
    <property type="entry name" value="ABC_transporter-like_ATP-bd"/>
</dbReference>
<keyword evidence="5" id="KW-0547">Nucleotide-binding</keyword>
<keyword evidence="10" id="KW-1185">Reference proteome</keyword>
<comment type="similarity">
    <text evidence="1">Belongs to the ABC transporter superfamily.</text>
</comment>
<keyword evidence="3" id="KW-0536">Nodulation</keyword>
<evidence type="ECO:0000256" key="4">
    <source>
        <dbReference type="ARBA" id="ARBA00022475"/>
    </source>
</evidence>
<dbReference type="Proteomes" id="UP000294359">
    <property type="component" value="Chromosome"/>
</dbReference>
<dbReference type="InterPro" id="IPR003593">
    <property type="entry name" value="AAA+_ATPase"/>
</dbReference>